<reference evidence="6 7" key="2">
    <citation type="submission" date="2020-03" db="EMBL/GenBank/DDBJ databases">
        <authorList>
            <person name="Ichikawa N."/>
            <person name="Kimura A."/>
            <person name="Kitahashi Y."/>
            <person name="Uohara A."/>
        </authorList>
    </citation>
    <scope>NUCLEOTIDE SEQUENCE [LARGE SCALE GENOMIC DNA]</scope>
    <source>
        <strain evidence="6 7">NBRC 105367</strain>
    </source>
</reference>
<feature type="domain" description="HTH tetR-type" evidence="5">
    <location>
        <begin position="1"/>
        <end position="34"/>
    </location>
</feature>
<dbReference type="GO" id="GO:0003677">
    <property type="term" value="F:DNA binding"/>
    <property type="evidence" value="ECO:0007669"/>
    <property type="project" value="UniProtKB-UniRule"/>
</dbReference>
<dbReference type="InterPro" id="IPR001647">
    <property type="entry name" value="HTH_TetR"/>
</dbReference>
<dbReference type="AlphaFoldDB" id="A0A6F8YAL5"/>
<keyword evidence="3" id="KW-0804">Transcription</keyword>
<dbReference type="Gene3D" id="1.10.357.10">
    <property type="entry name" value="Tetracycline Repressor, domain 2"/>
    <property type="match status" value="1"/>
</dbReference>
<dbReference type="KEGG" id="psuu:Psuf_004590"/>
<dbReference type="Proteomes" id="UP000503011">
    <property type="component" value="Chromosome"/>
</dbReference>
<dbReference type="InterPro" id="IPR009057">
    <property type="entry name" value="Homeodomain-like_sf"/>
</dbReference>
<dbReference type="PROSITE" id="PS50977">
    <property type="entry name" value="HTH_TETR_2"/>
    <property type="match status" value="1"/>
</dbReference>
<keyword evidence="2 4" id="KW-0238">DNA-binding</keyword>
<dbReference type="SUPFAM" id="SSF48498">
    <property type="entry name" value="Tetracyclin repressor-like, C-terminal domain"/>
    <property type="match status" value="1"/>
</dbReference>
<dbReference type="SUPFAM" id="SSF46689">
    <property type="entry name" value="Homeodomain-like"/>
    <property type="match status" value="1"/>
</dbReference>
<dbReference type="Pfam" id="PF13305">
    <property type="entry name" value="TetR_C_33"/>
    <property type="match status" value="1"/>
</dbReference>
<proteinExistence type="predicted"/>
<keyword evidence="7" id="KW-1185">Reference proteome</keyword>
<comment type="caution">
    <text evidence="4">Lacks conserved residue(s) required for the propagation of feature annotation.</text>
</comment>
<dbReference type="EMBL" id="AP022871">
    <property type="protein sequence ID" value="BCB83146.1"/>
    <property type="molecule type" value="Genomic_DNA"/>
</dbReference>
<dbReference type="InterPro" id="IPR036271">
    <property type="entry name" value="Tet_transcr_reg_TetR-rel_C_sf"/>
</dbReference>
<gene>
    <name evidence="6" type="ORF">Psuf_004590</name>
</gene>
<accession>A0A6F8YAL5</accession>
<evidence type="ECO:0000313" key="6">
    <source>
        <dbReference type="EMBL" id="BCB83146.1"/>
    </source>
</evidence>
<evidence type="ECO:0000256" key="1">
    <source>
        <dbReference type="ARBA" id="ARBA00023015"/>
    </source>
</evidence>
<evidence type="ECO:0000256" key="4">
    <source>
        <dbReference type="PROSITE-ProRule" id="PRU00335"/>
    </source>
</evidence>
<protein>
    <submittedName>
        <fullName evidence="6">TetR family transcriptional regulator</fullName>
    </submittedName>
</protein>
<evidence type="ECO:0000259" key="5">
    <source>
        <dbReference type="PROSITE" id="PS50977"/>
    </source>
</evidence>
<evidence type="ECO:0000313" key="7">
    <source>
        <dbReference type="Proteomes" id="UP000503011"/>
    </source>
</evidence>
<keyword evidence="1" id="KW-0805">Transcription regulation</keyword>
<evidence type="ECO:0000256" key="3">
    <source>
        <dbReference type="ARBA" id="ARBA00023163"/>
    </source>
</evidence>
<reference evidence="6 7" key="1">
    <citation type="submission" date="2020-03" db="EMBL/GenBank/DDBJ databases">
        <title>Whole genome shotgun sequence of Phytohabitans suffuscus NBRC 105367.</title>
        <authorList>
            <person name="Komaki H."/>
            <person name="Tamura T."/>
        </authorList>
    </citation>
    <scope>NUCLEOTIDE SEQUENCE [LARGE SCALE GENOMIC DNA]</scope>
    <source>
        <strain evidence="6 7">NBRC 105367</strain>
    </source>
</reference>
<dbReference type="InterPro" id="IPR025996">
    <property type="entry name" value="MT1864/Rv1816-like_C"/>
</dbReference>
<name>A0A6F8YAL5_9ACTN</name>
<sequence length="156" mass="16373">MGRRAGVSHNAPYKHFSDKQALLAAVATRELNHTASIIRRAGGDGGLASAVEEVIARAVRRPRRFQLVYGPWATDSAELAVAAETAWQLLVGAVEVAQGRRELPAGDPGKLANLIRATVHGAIDLTLSGHLSKGRDGGTTAVEIVRAQLALLRAAG</sequence>
<dbReference type="RefSeq" id="WP_197945756.1">
    <property type="nucleotide sequence ID" value="NZ_AP022871.1"/>
</dbReference>
<evidence type="ECO:0000256" key="2">
    <source>
        <dbReference type="ARBA" id="ARBA00023125"/>
    </source>
</evidence>
<organism evidence="6 7">
    <name type="scientific">Phytohabitans suffuscus</name>
    <dbReference type="NCBI Taxonomy" id="624315"/>
    <lineage>
        <taxon>Bacteria</taxon>
        <taxon>Bacillati</taxon>
        <taxon>Actinomycetota</taxon>
        <taxon>Actinomycetes</taxon>
        <taxon>Micromonosporales</taxon>
        <taxon>Micromonosporaceae</taxon>
    </lineage>
</organism>